<evidence type="ECO:0000313" key="3">
    <source>
        <dbReference type="Proteomes" id="UP000667802"/>
    </source>
</evidence>
<proteinExistence type="predicted"/>
<name>A0AAP5MBR8_9CYAN</name>
<evidence type="ECO:0000313" key="2">
    <source>
        <dbReference type="EMBL" id="MDR9898277.1"/>
    </source>
</evidence>
<sequence>MSSNQNCKVSLSEEDLLEIYNNAPKPLSKNVTKVSIKEESLRNLHQEPIYLIELRNGNYWLILTEDGSYLLLPKSNLKINSFEYQTVKSLFECQGYQAEAAREFTLTKAARVLLTSKGEWMLEEKGILEFCNASPSSQLQAQLEQAQDEYIQLQFQLEQLRSQLNQSEYERVQLLSRLSQVEQERQHMLASLEQLAKAPQGEQISQHMQQATEDHKLFLAEMQKFYTGLNNLTFKVFSLEEHLESISKELNGSNSSVTKISSELVPIQALSKVESKSPKITNSFNHNTEEKDVDKLYNNEQNKKNLRHLVKVLPIQELIEKDSFGKPTRLFFQENVKGTYWIVTSEQKKYLLFPEHNFKVNEFNYKGLETAFTCHGNWQEEGAELKIFKPAIVKPLEEEGKEKWELVDQGVIEFTSKK</sequence>
<dbReference type="AlphaFoldDB" id="A0AAP5MBR8"/>
<feature type="coiled-coil region" evidence="1">
    <location>
        <begin position="136"/>
        <end position="198"/>
    </location>
</feature>
<accession>A0AAP5MBR8</accession>
<dbReference type="EMBL" id="JAALHA020000017">
    <property type="protein sequence ID" value="MDR9898277.1"/>
    <property type="molecule type" value="Genomic_DNA"/>
</dbReference>
<evidence type="ECO:0000256" key="1">
    <source>
        <dbReference type="SAM" id="Coils"/>
    </source>
</evidence>
<comment type="caution">
    <text evidence="2">The sequence shown here is derived from an EMBL/GenBank/DDBJ whole genome shotgun (WGS) entry which is preliminary data.</text>
</comment>
<dbReference type="RefSeq" id="WP_208349714.1">
    <property type="nucleotide sequence ID" value="NZ_JAALHA020000017.1"/>
</dbReference>
<dbReference type="Proteomes" id="UP000667802">
    <property type="component" value="Unassembled WGS sequence"/>
</dbReference>
<keyword evidence="1" id="KW-0175">Coiled coil</keyword>
<gene>
    <name evidence="2" type="ORF">G7B40_027500</name>
</gene>
<organism evidence="2 3">
    <name type="scientific">Aetokthonos hydrillicola Thurmond2011</name>
    <dbReference type="NCBI Taxonomy" id="2712845"/>
    <lineage>
        <taxon>Bacteria</taxon>
        <taxon>Bacillati</taxon>
        <taxon>Cyanobacteriota</taxon>
        <taxon>Cyanophyceae</taxon>
        <taxon>Nostocales</taxon>
        <taxon>Hapalosiphonaceae</taxon>
        <taxon>Aetokthonos</taxon>
    </lineage>
</organism>
<protein>
    <submittedName>
        <fullName evidence="2">Uncharacterized protein</fullName>
    </submittedName>
</protein>
<reference evidence="3" key="1">
    <citation type="journal article" date="2021" name="Science">
        <title>Hunting the eagle killer: A cyanobacterial neurotoxin causes vacuolar myelinopathy.</title>
        <authorList>
            <person name="Breinlinger S."/>
            <person name="Phillips T.J."/>
            <person name="Haram B.N."/>
            <person name="Mares J."/>
            <person name="Martinez Yerena J.A."/>
            <person name="Hrouzek P."/>
            <person name="Sobotka R."/>
            <person name="Henderson W.M."/>
            <person name="Schmieder P."/>
            <person name="Williams S.M."/>
            <person name="Lauderdale J.D."/>
            <person name="Wilde H.D."/>
            <person name="Gerrin W."/>
            <person name="Kust A."/>
            <person name="Washington J.W."/>
            <person name="Wagner C."/>
            <person name="Geier B."/>
            <person name="Liebeke M."/>
            <person name="Enke H."/>
            <person name="Niedermeyer T.H.J."/>
            <person name="Wilde S.B."/>
        </authorList>
    </citation>
    <scope>NUCLEOTIDE SEQUENCE [LARGE SCALE GENOMIC DNA]</scope>
    <source>
        <strain evidence="3">Thurmond2011</strain>
    </source>
</reference>
<keyword evidence="3" id="KW-1185">Reference proteome</keyword>